<dbReference type="PROSITE" id="PS50977">
    <property type="entry name" value="HTH_TETR_2"/>
    <property type="match status" value="1"/>
</dbReference>
<evidence type="ECO:0000313" key="6">
    <source>
        <dbReference type="EMBL" id="GAA5005329.1"/>
    </source>
</evidence>
<dbReference type="InterPro" id="IPR050109">
    <property type="entry name" value="HTH-type_TetR-like_transc_reg"/>
</dbReference>
<evidence type="ECO:0000256" key="1">
    <source>
        <dbReference type="ARBA" id="ARBA00023015"/>
    </source>
</evidence>
<proteinExistence type="predicted"/>
<dbReference type="InterPro" id="IPR054126">
    <property type="entry name" value="CprB_TetR_C"/>
</dbReference>
<dbReference type="Gene3D" id="1.10.357.10">
    <property type="entry name" value="Tetracycline Repressor, domain 2"/>
    <property type="match status" value="1"/>
</dbReference>
<dbReference type="Pfam" id="PF00440">
    <property type="entry name" value="TetR_N"/>
    <property type="match status" value="1"/>
</dbReference>
<keyword evidence="7" id="KW-1185">Reference proteome</keyword>
<dbReference type="NCBIfam" id="NF041196">
    <property type="entry name" value="ScbR_bind_reg"/>
    <property type="match status" value="1"/>
</dbReference>
<evidence type="ECO:0000313" key="7">
    <source>
        <dbReference type="Proteomes" id="UP001500610"/>
    </source>
</evidence>
<evidence type="ECO:0000256" key="2">
    <source>
        <dbReference type="ARBA" id="ARBA00023125"/>
    </source>
</evidence>
<dbReference type="SUPFAM" id="SSF46689">
    <property type="entry name" value="Homeodomain-like"/>
    <property type="match status" value="1"/>
</dbReference>
<feature type="DNA-binding region" description="H-T-H motif" evidence="4">
    <location>
        <begin position="33"/>
        <end position="52"/>
    </location>
</feature>
<dbReference type="PANTHER" id="PTHR30055">
    <property type="entry name" value="HTH-TYPE TRANSCRIPTIONAL REGULATOR RUTR"/>
    <property type="match status" value="1"/>
</dbReference>
<keyword evidence="2 4" id="KW-0238">DNA-binding</keyword>
<accession>A0ABP9IR16</accession>
<dbReference type="PRINTS" id="PR00455">
    <property type="entry name" value="HTHTETR"/>
</dbReference>
<dbReference type="RefSeq" id="WP_226030628.1">
    <property type="nucleotide sequence ID" value="NZ_BAABIV010000028.1"/>
</dbReference>
<feature type="domain" description="HTH tetR-type" evidence="5">
    <location>
        <begin position="10"/>
        <end position="70"/>
    </location>
</feature>
<dbReference type="PANTHER" id="PTHR30055:SF234">
    <property type="entry name" value="HTH-TYPE TRANSCRIPTIONAL REGULATOR BETI"/>
    <property type="match status" value="1"/>
</dbReference>
<keyword evidence="1" id="KW-0805">Transcription regulation</keyword>
<evidence type="ECO:0000256" key="3">
    <source>
        <dbReference type="ARBA" id="ARBA00023163"/>
    </source>
</evidence>
<evidence type="ECO:0000259" key="5">
    <source>
        <dbReference type="PROSITE" id="PS50977"/>
    </source>
</evidence>
<dbReference type="SUPFAM" id="SSF48498">
    <property type="entry name" value="Tetracyclin repressor-like, C-terminal domain"/>
    <property type="match status" value="1"/>
</dbReference>
<dbReference type="InterPro" id="IPR009057">
    <property type="entry name" value="Homeodomain-like_sf"/>
</dbReference>
<dbReference type="EMBL" id="BAABIV010000028">
    <property type="protein sequence ID" value="GAA5005329.1"/>
    <property type="molecule type" value="Genomic_DNA"/>
</dbReference>
<dbReference type="Proteomes" id="UP001500610">
    <property type="component" value="Unassembled WGS sequence"/>
</dbReference>
<gene>
    <name evidence="6" type="ORF">GCM10023257_58670</name>
</gene>
<name>A0ABP9IR16_9ACTN</name>
<dbReference type="InterPro" id="IPR036271">
    <property type="entry name" value="Tet_transcr_reg_TetR-rel_C_sf"/>
</dbReference>
<organism evidence="6 7">
    <name type="scientific">Streptomyces hyderabadensis</name>
    <dbReference type="NCBI Taxonomy" id="598549"/>
    <lineage>
        <taxon>Bacteria</taxon>
        <taxon>Bacillati</taxon>
        <taxon>Actinomycetota</taxon>
        <taxon>Actinomycetes</taxon>
        <taxon>Kitasatosporales</taxon>
        <taxon>Streptomycetaceae</taxon>
        <taxon>Streptomyces</taxon>
    </lineage>
</organism>
<dbReference type="Pfam" id="PF21935">
    <property type="entry name" value="TetR_C_45"/>
    <property type="match status" value="1"/>
</dbReference>
<sequence>MRELKQERAVRTRAIILKAAAEVFDELGFSGANIREITQRAGITQGAMYFHFGSKEELARAVMKAQPMTVLPHLATRGLQRLIDLTFVWAHRLREDVILRAGVRLTGEQNSFGMHDPTPYQDWAAVMSECLREARAAGELSDNVDIEVLADFVVSACTGMQMYSQISCERADLMDRVVAMWQHLLPALRAPGDVSPLDGSALRAAEVLREIAPQRLGAGQETRTAP</sequence>
<dbReference type="InterPro" id="IPR047923">
    <property type="entry name" value="ArpA-like"/>
</dbReference>
<comment type="caution">
    <text evidence="6">The sequence shown here is derived from an EMBL/GenBank/DDBJ whole genome shotgun (WGS) entry which is preliminary data.</text>
</comment>
<reference evidence="7" key="1">
    <citation type="journal article" date="2019" name="Int. J. Syst. Evol. Microbiol.">
        <title>The Global Catalogue of Microorganisms (GCM) 10K type strain sequencing project: providing services to taxonomists for standard genome sequencing and annotation.</title>
        <authorList>
            <consortium name="The Broad Institute Genomics Platform"/>
            <consortium name="The Broad Institute Genome Sequencing Center for Infectious Disease"/>
            <person name="Wu L."/>
            <person name="Ma J."/>
        </authorList>
    </citation>
    <scope>NUCLEOTIDE SEQUENCE [LARGE SCALE GENOMIC DNA]</scope>
    <source>
        <strain evidence="7">JCM 17657</strain>
    </source>
</reference>
<protein>
    <submittedName>
        <fullName evidence="6">ScbR family autoregulator-binding transcription factor</fullName>
    </submittedName>
</protein>
<keyword evidence="3" id="KW-0804">Transcription</keyword>
<evidence type="ECO:0000256" key="4">
    <source>
        <dbReference type="PROSITE-ProRule" id="PRU00335"/>
    </source>
</evidence>
<dbReference type="InterPro" id="IPR001647">
    <property type="entry name" value="HTH_TetR"/>
</dbReference>